<keyword evidence="1 10" id="KW-1003">Cell membrane</keyword>
<keyword evidence="8 10" id="KW-0472">Membrane</keyword>
<dbReference type="InterPro" id="IPR010138">
    <property type="entry name" value="UDP-diacylglucosamine_Hdrlase"/>
</dbReference>
<reference evidence="12" key="1">
    <citation type="submission" date="2022-10" db="EMBL/GenBank/DDBJ databases">
        <title>Catenovulum adriacola sp. nov. isolated in the Harbour of Susak.</title>
        <authorList>
            <person name="Schoch T."/>
            <person name="Reich S.J."/>
            <person name="Stoeferle S."/>
            <person name="Flaiz M."/>
            <person name="Kazda M."/>
            <person name="Riedel C.U."/>
            <person name="Duerre P."/>
        </authorList>
    </citation>
    <scope>NUCLEOTIDE SEQUENCE</scope>
    <source>
        <strain evidence="12">TS8</strain>
    </source>
</reference>
<feature type="binding site" evidence="10">
    <location>
        <position position="122"/>
    </location>
    <ligand>
        <name>substrate</name>
    </ligand>
</feature>
<dbReference type="InterPro" id="IPR004843">
    <property type="entry name" value="Calcineurin-like_PHP"/>
</dbReference>
<keyword evidence="2 10" id="KW-0444">Lipid biosynthesis</keyword>
<dbReference type="Gene3D" id="3.60.21.10">
    <property type="match status" value="1"/>
</dbReference>
<dbReference type="RefSeq" id="WP_268075645.1">
    <property type="nucleotide sequence ID" value="NZ_CP109965.1"/>
</dbReference>
<comment type="pathway">
    <text evidence="10">Glycolipid biosynthesis; lipid IV(A) biosynthesis; lipid IV(A) from (3R)-3-hydroxytetradecanoyl-[acyl-carrier-protein] and UDP-N-acetyl-alpha-D-glucosamine: step 4/6.</text>
</comment>
<comment type="function">
    <text evidence="10">Hydrolyzes the pyrophosphate bond of UDP-2,3-diacylglucosamine to yield 2,3-diacylglucosamine 1-phosphate (lipid X) and UMP by catalyzing the attack of water at the alpha-P atom. Involved in the biosynthesis of lipid A, a phosphorylated glycolipid that anchors the lipopolysaccharide to the outer membrane of the cell.</text>
</comment>
<keyword evidence="7 10" id="KW-0443">Lipid metabolism</keyword>
<evidence type="ECO:0000256" key="3">
    <source>
        <dbReference type="ARBA" id="ARBA00022519"/>
    </source>
</evidence>
<sequence length="241" mass="28069">MSVYFISDLHLSEQRDDINQALLQFLSKITEQTQALYILGDFLEYWVGDDHPCKWFKPIQDKLKDIAEHICPIYFIHGNRDFLIGEKFADKCGMKILPEPSVVNLYNQNVLLMHGDSLCTQDESYQKLRKWVRKPWMQYLFSLLPLKTRLSIFGAGRKKSKEKQQTVTDMSILDVSLPEVAIQMKMHDVKLLIHGHTHRPAIHHNAIEQNIGVRIVLGDWYDHGSVLEVNKDGYLLFSLQF</sequence>
<comment type="similarity">
    <text evidence="10">Belongs to the LpxH family.</text>
</comment>
<organism evidence="12 13">
    <name type="scientific">Catenovulum adriaticum</name>
    <dbReference type="NCBI Taxonomy" id="2984846"/>
    <lineage>
        <taxon>Bacteria</taxon>
        <taxon>Pseudomonadati</taxon>
        <taxon>Pseudomonadota</taxon>
        <taxon>Gammaproteobacteria</taxon>
        <taxon>Alteromonadales</taxon>
        <taxon>Alteromonadaceae</taxon>
        <taxon>Catenovulum</taxon>
    </lineage>
</organism>
<dbReference type="NCBIfam" id="TIGR01854">
    <property type="entry name" value="lipid_A_lpxH"/>
    <property type="match status" value="1"/>
</dbReference>
<dbReference type="InterPro" id="IPR029052">
    <property type="entry name" value="Metallo-depent_PP-like"/>
</dbReference>
<feature type="binding site" evidence="10">
    <location>
        <position position="164"/>
    </location>
    <ligand>
        <name>substrate</name>
    </ligand>
</feature>
<keyword evidence="9 10" id="KW-0464">Manganese</keyword>
<evidence type="ECO:0000256" key="9">
    <source>
        <dbReference type="ARBA" id="ARBA00023211"/>
    </source>
</evidence>
<comment type="subcellular location">
    <subcellularLocation>
        <location evidence="10">Cell inner membrane</location>
        <topology evidence="10">Peripheral membrane protein</topology>
        <orientation evidence="10">Cytoplasmic side</orientation>
    </subcellularLocation>
</comment>
<feature type="binding site" evidence="10">
    <location>
        <position position="41"/>
    </location>
    <ligand>
        <name>Mn(2+)</name>
        <dbReference type="ChEBI" id="CHEBI:29035"/>
        <label>1</label>
    </ligand>
</feature>
<keyword evidence="3 10" id="KW-0997">Cell inner membrane</keyword>
<evidence type="ECO:0000259" key="11">
    <source>
        <dbReference type="Pfam" id="PF00149"/>
    </source>
</evidence>
<feature type="binding site" evidence="10">
    <location>
        <position position="114"/>
    </location>
    <ligand>
        <name>Mn(2+)</name>
        <dbReference type="ChEBI" id="CHEBI:29035"/>
        <label>2</label>
    </ligand>
</feature>
<name>A0ABY7APW7_9ALTE</name>
<evidence type="ECO:0000256" key="1">
    <source>
        <dbReference type="ARBA" id="ARBA00022475"/>
    </source>
</evidence>
<feature type="domain" description="Calcineurin-like phosphoesterase" evidence="11">
    <location>
        <begin position="1"/>
        <end position="200"/>
    </location>
</feature>
<dbReference type="SUPFAM" id="SSF56300">
    <property type="entry name" value="Metallo-dependent phosphatases"/>
    <property type="match status" value="1"/>
</dbReference>
<feature type="binding site" evidence="10">
    <location>
        <begin position="79"/>
        <end position="80"/>
    </location>
    <ligand>
        <name>substrate</name>
    </ligand>
</feature>
<dbReference type="HAMAP" id="MF_00575">
    <property type="entry name" value="LpxH"/>
    <property type="match status" value="1"/>
</dbReference>
<evidence type="ECO:0000313" key="13">
    <source>
        <dbReference type="Proteomes" id="UP001163726"/>
    </source>
</evidence>
<dbReference type="InterPro" id="IPR043461">
    <property type="entry name" value="LpxH-like"/>
</dbReference>
<feature type="binding site" evidence="10">
    <location>
        <position position="196"/>
    </location>
    <ligand>
        <name>Mn(2+)</name>
        <dbReference type="ChEBI" id="CHEBI:29035"/>
        <label>2</label>
    </ligand>
</feature>
<keyword evidence="6 10" id="KW-0378">Hydrolase</keyword>
<protein>
    <recommendedName>
        <fullName evidence="10">UDP-2,3-diacylglucosamine hydrolase</fullName>
        <ecNumber evidence="10">3.6.1.54</ecNumber>
    </recommendedName>
    <alternativeName>
        <fullName evidence="10">UDP-2,3-diacylglucosamine diphosphatase</fullName>
    </alternativeName>
</protein>
<keyword evidence="13" id="KW-1185">Reference proteome</keyword>
<feature type="binding site" evidence="10">
    <location>
        <position position="198"/>
    </location>
    <ligand>
        <name>Mn(2+)</name>
        <dbReference type="ChEBI" id="CHEBI:29035"/>
        <label>1</label>
    </ligand>
</feature>
<proteinExistence type="inferred from homology"/>
<evidence type="ECO:0000256" key="7">
    <source>
        <dbReference type="ARBA" id="ARBA00023098"/>
    </source>
</evidence>
<comment type="caution">
    <text evidence="10">Lacks conserved residue(s) required for the propagation of feature annotation.</text>
</comment>
<feature type="binding site" evidence="10">
    <location>
        <position position="196"/>
    </location>
    <ligand>
        <name>substrate</name>
    </ligand>
</feature>
<evidence type="ECO:0000256" key="8">
    <source>
        <dbReference type="ARBA" id="ARBA00023136"/>
    </source>
</evidence>
<evidence type="ECO:0000256" key="10">
    <source>
        <dbReference type="HAMAP-Rule" id="MF_00575"/>
    </source>
</evidence>
<gene>
    <name evidence="10" type="primary">lpxH</name>
    <name evidence="12" type="ORF">OLW01_05090</name>
</gene>
<evidence type="ECO:0000256" key="4">
    <source>
        <dbReference type="ARBA" id="ARBA00022556"/>
    </source>
</evidence>
<dbReference type="PANTHER" id="PTHR34990:SF1">
    <property type="entry name" value="UDP-2,3-DIACYLGLUCOSAMINE HYDROLASE"/>
    <property type="match status" value="1"/>
</dbReference>
<evidence type="ECO:0000256" key="5">
    <source>
        <dbReference type="ARBA" id="ARBA00022723"/>
    </source>
</evidence>
<feature type="binding site" evidence="10">
    <location>
        <position position="10"/>
    </location>
    <ligand>
        <name>Mn(2+)</name>
        <dbReference type="ChEBI" id="CHEBI:29035"/>
        <label>1</label>
    </ligand>
</feature>
<feature type="binding site" evidence="10">
    <location>
        <position position="79"/>
    </location>
    <ligand>
        <name>Mn(2+)</name>
        <dbReference type="ChEBI" id="CHEBI:29035"/>
        <label>2</label>
    </ligand>
</feature>
<feature type="binding site" evidence="10">
    <location>
        <position position="8"/>
    </location>
    <ligand>
        <name>Mn(2+)</name>
        <dbReference type="ChEBI" id="CHEBI:29035"/>
        <label>1</label>
    </ligand>
</feature>
<evidence type="ECO:0000313" key="12">
    <source>
        <dbReference type="EMBL" id="WAJ71181.1"/>
    </source>
</evidence>
<dbReference type="EMBL" id="CP109965">
    <property type="protein sequence ID" value="WAJ71181.1"/>
    <property type="molecule type" value="Genomic_DNA"/>
</dbReference>
<dbReference type="Pfam" id="PF00149">
    <property type="entry name" value="Metallophos"/>
    <property type="match status" value="1"/>
</dbReference>
<accession>A0ABY7APW7</accession>
<keyword evidence="5 10" id="KW-0479">Metal-binding</keyword>
<dbReference type="Proteomes" id="UP001163726">
    <property type="component" value="Chromosome"/>
</dbReference>
<feature type="binding site" evidence="10">
    <location>
        <position position="160"/>
    </location>
    <ligand>
        <name>substrate</name>
    </ligand>
</feature>
<dbReference type="PANTHER" id="PTHR34990">
    <property type="entry name" value="UDP-2,3-DIACYLGLUCOSAMINE HYDROLASE-RELATED"/>
    <property type="match status" value="1"/>
</dbReference>
<dbReference type="EC" id="3.6.1.54" evidence="10"/>
<feature type="binding site" evidence="10">
    <location>
        <position position="41"/>
    </location>
    <ligand>
        <name>Mn(2+)</name>
        <dbReference type="ChEBI" id="CHEBI:29035"/>
        <label>2</label>
    </ligand>
</feature>
<dbReference type="NCBIfam" id="NF003743">
    <property type="entry name" value="PRK05340.1"/>
    <property type="match status" value="1"/>
</dbReference>
<evidence type="ECO:0000256" key="2">
    <source>
        <dbReference type="ARBA" id="ARBA00022516"/>
    </source>
</evidence>
<dbReference type="CDD" id="cd07398">
    <property type="entry name" value="MPP_YbbF-LpxH"/>
    <property type="match status" value="1"/>
</dbReference>
<keyword evidence="4 10" id="KW-0441">Lipid A biosynthesis</keyword>
<comment type="catalytic activity">
    <reaction evidence="10">
        <text>UDP-2-N,3-O-bis[(3R)-3-hydroxytetradecanoyl]-alpha-D-glucosamine + H2O = 2-N,3-O-bis[(3R)-3-hydroxytetradecanoyl]-alpha-D-glucosaminyl 1-phosphate + UMP + 2 H(+)</text>
        <dbReference type="Rhea" id="RHEA:25213"/>
        <dbReference type="ChEBI" id="CHEBI:15377"/>
        <dbReference type="ChEBI" id="CHEBI:15378"/>
        <dbReference type="ChEBI" id="CHEBI:57865"/>
        <dbReference type="ChEBI" id="CHEBI:57957"/>
        <dbReference type="ChEBI" id="CHEBI:78847"/>
        <dbReference type="EC" id="3.6.1.54"/>
    </reaction>
</comment>
<evidence type="ECO:0000256" key="6">
    <source>
        <dbReference type="ARBA" id="ARBA00022801"/>
    </source>
</evidence>
<comment type="cofactor">
    <cofactor evidence="10">
        <name>Mn(2+)</name>
        <dbReference type="ChEBI" id="CHEBI:29035"/>
    </cofactor>
    <text evidence="10">Binds 2 Mn(2+) ions per subunit in a binuclear metal center.</text>
</comment>
<dbReference type="GO" id="GO:0016787">
    <property type="term" value="F:hydrolase activity"/>
    <property type="evidence" value="ECO:0007669"/>
    <property type="project" value="UniProtKB-KW"/>
</dbReference>